<keyword evidence="15" id="KW-1185">Reference proteome</keyword>
<dbReference type="AlphaFoldDB" id="A2FSM7"/>
<dbReference type="CDD" id="cd14752">
    <property type="entry name" value="GH31_N"/>
    <property type="match status" value="1"/>
</dbReference>
<dbReference type="GO" id="GO:0090599">
    <property type="term" value="F:alpha-glucosidase activity"/>
    <property type="evidence" value="ECO:0000318"/>
    <property type="project" value="GO_Central"/>
</dbReference>
<dbReference type="VEuPathDB" id="TrichDB:TVAGG3_0200970"/>
<dbReference type="RefSeq" id="XP_001305013.1">
    <property type="nucleotide sequence ID" value="XM_001305012.1"/>
</dbReference>
<dbReference type="InterPro" id="IPR030458">
    <property type="entry name" value="Glyco_hydro_31_AS"/>
</dbReference>
<dbReference type="SUPFAM" id="SSF74650">
    <property type="entry name" value="Galactose mutarotase-like"/>
    <property type="match status" value="1"/>
</dbReference>
<dbReference type="FunCoup" id="A2FSM7">
    <property type="interactions" value="594"/>
</dbReference>
<keyword evidence="4" id="KW-0732">Signal</keyword>
<dbReference type="InterPro" id="IPR017853">
    <property type="entry name" value="GH"/>
</dbReference>
<dbReference type="Gene3D" id="3.20.20.80">
    <property type="entry name" value="Glycosidases"/>
    <property type="match status" value="2"/>
</dbReference>
<comment type="pathway">
    <text evidence="2">Glycan metabolism; N-glycan metabolism.</text>
</comment>
<evidence type="ECO:0000259" key="11">
    <source>
        <dbReference type="Pfam" id="PF01055"/>
    </source>
</evidence>
<protein>
    <recommendedName>
        <fullName evidence="9">Glucosidase II subunit alpha</fullName>
    </recommendedName>
</protein>
<keyword evidence="5 10" id="KW-0378">Hydrolase</keyword>
<dbReference type="KEGG" id="tva:4749791"/>
<evidence type="ECO:0000313" key="14">
    <source>
        <dbReference type="EMBL" id="EAX92083.1"/>
    </source>
</evidence>
<evidence type="ECO:0000256" key="2">
    <source>
        <dbReference type="ARBA" id="ARBA00004833"/>
    </source>
</evidence>
<evidence type="ECO:0000256" key="9">
    <source>
        <dbReference type="ARBA" id="ARBA00042895"/>
    </source>
</evidence>
<evidence type="ECO:0000256" key="3">
    <source>
        <dbReference type="ARBA" id="ARBA00007806"/>
    </source>
</evidence>
<reference evidence="14" key="1">
    <citation type="submission" date="2006-10" db="EMBL/GenBank/DDBJ databases">
        <authorList>
            <person name="Amadeo P."/>
            <person name="Zhao Q."/>
            <person name="Wortman J."/>
            <person name="Fraser-Liggett C."/>
            <person name="Carlton J."/>
        </authorList>
    </citation>
    <scope>NUCLEOTIDE SEQUENCE</scope>
    <source>
        <strain evidence="14">G3</strain>
    </source>
</reference>
<dbReference type="SUPFAM" id="SSF51445">
    <property type="entry name" value="(Trans)glycosidases"/>
    <property type="match status" value="1"/>
</dbReference>
<dbReference type="PANTHER" id="PTHR22762:SF54">
    <property type="entry name" value="BCDNA.GH04962"/>
    <property type="match status" value="1"/>
</dbReference>
<dbReference type="InterPro" id="IPR013780">
    <property type="entry name" value="Glyco_hydro_b"/>
</dbReference>
<dbReference type="Pfam" id="PF13802">
    <property type="entry name" value="Gal_mutarotas_2"/>
    <property type="match status" value="1"/>
</dbReference>
<dbReference type="STRING" id="5722.A2FSM7"/>
<dbReference type="Gene3D" id="2.60.40.1180">
    <property type="entry name" value="Golgi alpha-mannosidase II"/>
    <property type="match status" value="2"/>
</dbReference>
<evidence type="ECO:0000256" key="6">
    <source>
        <dbReference type="ARBA" id="ARBA00022824"/>
    </source>
</evidence>
<dbReference type="GO" id="GO:0006491">
    <property type="term" value="P:N-glycan processing"/>
    <property type="evidence" value="ECO:0000318"/>
    <property type="project" value="GO_Central"/>
</dbReference>
<keyword evidence="6" id="KW-0256">Endoplasmic reticulum</keyword>
<accession>A2FSM7</accession>
<evidence type="ECO:0000256" key="10">
    <source>
        <dbReference type="RuleBase" id="RU361185"/>
    </source>
</evidence>
<dbReference type="EMBL" id="DS113991">
    <property type="protein sequence ID" value="EAX92083.1"/>
    <property type="molecule type" value="Genomic_DNA"/>
</dbReference>
<feature type="domain" description="Glycoside hydrolase family 31 N-terminal" evidence="12">
    <location>
        <begin position="66"/>
        <end position="271"/>
    </location>
</feature>
<organism evidence="14 15">
    <name type="scientific">Trichomonas vaginalis (strain ATCC PRA-98 / G3)</name>
    <dbReference type="NCBI Taxonomy" id="412133"/>
    <lineage>
        <taxon>Eukaryota</taxon>
        <taxon>Metamonada</taxon>
        <taxon>Parabasalia</taxon>
        <taxon>Trichomonadida</taxon>
        <taxon>Trichomonadidae</taxon>
        <taxon>Trichomonas</taxon>
    </lineage>
</organism>
<evidence type="ECO:0000259" key="13">
    <source>
        <dbReference type="Pfam" id="PF21365"/>
    </source>
</evidence>
<dbReference type="GO" id="GO:0005783">
    <property type="term" value="C:endoplasmic reticulum"/>
    <property type="evidence" value="ECO:0007669"/>
    <property type="project" value="UniProtKB-SubCell"/>
</dbReference>
<dbReference type="Pfam" id="PF21365">
    <property type="entry name" value="Glyco_hydro_31_3rd"/>
    <property type="match status" value="1"/>
</dbReference>
<dbReference type="GO" id="GO:0005975">
    <property type="term" value="P:carbohydrate metabolic process"/>
    <property type="evidence" value="ECO:0007669"/>
    <property type="project" value="InterPro"/>
</dbReference>
<dbReference type="InterPro" id="IPR011013">
    <property type="entry name" value="Gal_mutarotase_sf_dom"/>
</dbReference>
<evidence type="ECO:0000256" key="4">
    <source>
        <dbReference type="ARBA" id="ARBA00022729"/>
    </source>
</evidence>
<dbReference type="OrthoDB" id="3237269at2759"/>
<comment type="similarity">
    <text evidence="3 10">Belongs to the glycosyl hydrolase 31 family.</text>
</comment>
<dbReference type="Pfam" id="PF01055">
    <property type="entry name" value="Glyco_hydro_31_2nd"/>
    <property type="match status" value="1"/>
</dbReference>
<dbReference type="VEuPathDB" id="TrichDB:TVAG_273960"/>
<dbReference type="PANTHER" id="PTHR22762">
    <property type="entry name" value="ALPHA-GLUCOSIDASE"/>
    <property type="match status" value="1"/>
</dbReference>
<dbReference type="SMR" id="A2FSM7"/>
<keyword evidence="8 10" id="KW-0326">Glycosidase</keyword>
<dbReference type="Proteomes" id="UP000001542">
    <property type="component" value="Unassembled WGS sequence"/>
</dbReference>
<dbReference type="GO" id="GO:0030246">
    <property type="term" value="F:carbohydrate binding"/>
    <property type="evidence" value="ECO:0007669"/>
    <property type="project" value="InterPro"/>
</dbReference>
<dbReference type="SUPFAM" id="SSF51011">
    <property type="entry name" value="Glycosyl hydrolase domain"/>
    <property type="match status" value="1"/>
</dbReference>
<dbReference type="PROSITE" id="PS00129">
    <property type="entry name" value="GLYCOSYL_HYDROL_F31_1"/>
    <property type="match status" value="1"/>
</dbReference>
<evidence type="ECO:0000313" key="15">
    <source>
        <dbReference type="Proteomes" id="UP000001542"/>
    </source>
</evidence>
<evidence type="ECO:0000256" key="8">
    <source>
        <dbReference type="ARBA" id="ARBA00023295"/>
    </source>
</evidence>
<dbReference type="Gene3D" id="2.60.40.1760">
    <property type="entry name" value="glycosyl hydrolase (family 31)"/>
    <property type="match status" value="1"/>
</dbReference>
<dbReference type="InterPro" id="IPR048395">
    <property type="entry name" value="Glyco_hydro_31_C"/>
</dbReference>
<comment type="subcellular location">
    <subcellularLocation>
        <location evidence="1">Endoplasmic reticulum</location>
    </subcellularLocation>
</comment>
<dbReference type="OMA" id="ESTHEQN"/>
<keyword evidence="7" id="KW-0325">Glycoprotein</keyword>
<dbReference type="InterPro" id="IPR025887">
    <property type="entry name" value="Glyco_hydro_31_N_dom"/>
</dbReference>
<feature type="domain" description="Glycoside hydrolase family 31 TIM barrel" evidence="11">
    <location>
        <begin position="315"/>
        <end position="645"/>
    </location>
</feature>
<name>A2FSM7_TRIV3</name>
<sequence>MLFQLFSFSCSVKPEKYRRCDQSPFCLRNRDIDAQHWSIKPENVNFNSQSFTAVIDDNDHLSQLDLAISVLKSNSLHIKVKPHKQESFNRFDTETEPILIDQNTVRDFAPISVDKQASQATISSSNSKFVVNYSPFKVTVIDNLGETVVVNFNDTAIFETSLDKEQYPDLYKEHDFNGFHDTFKNGPTAVAMSFRFSGKQTRLSGLPQHTLPLSLGNTKPGDPLRFFNTDINEFEIGNGMSMYGAVPFVLMHSLDKTAGLYWSNPSETWVDINNAEDRSHSDIRFISEGGFIDFYIFLGQPSEISNSFTKLVGRPLLPPLFGLAYHQCRWGYMTQRDFQEISEAMDENGIPHDVMWLDLDHTDDRKYFTFHPKNFPDPKGMHEFFAKNNRYVVTLVDPHIKARSEYWVYQQGKDKGIYMKTKDGGEYNAHCWPGTSAWPDYMNPETRNWWETLFQFSNYKTSSPNTYIWNDMNEISVFDASDNSCPRDLVHYGDIEEREIHNIYGHMMISSTWGGLRKRTTKPMRPFILTRSFFGGSSRYAFVWSGDNKADWTHLKNSVPVVLSHSIAGIVYTGADVGGFFNSPDENLLSRWFSVAAWTYTFFREHCHHLANMREIYKIKNENYRNLAKESVVERYKMLPYWYTLAHESNQTGNPIVRPLFYEFSSENFADEKYLDCDDEVMLGKHLLVIPFLEENQESGRDIILPQKVNWFNFRTLQKYSISHASFENYGQTLVLIREGSVVPIKDRIRKSSRFMHYDPFTLIIATDNNGFASGRLYADDGLSEDFAKGSFVDREFTLQNGKLSNKAVTNGFDRKFLDDYDVKVERIKITGYPSKPSSVKGPNGELEFEYEDGVIDISKANLLVRDDWTLTIQ</sequence>
<evidence type="ECO:0000256" key="7">
    <source>
        <dbReference type="ARBA" id="ARBA00023180"/>
    </source>
</evidence>
<gene>
    <name evidence="14" type="ORF">TVAG_273960</name>
</gene>
<dbReference type="CDD" id="cd06603">
    <property type="entry name" value="GH31_GANC_GANAB_alpha"/>
    <property type="match status" value="1"/>
</dbReference>
<evidence type="ECO:0000259" key="12">
    <source>
        <dbReference type="Pfam" id="PF13802"/>
    </source>
</evidence>
<feature type="domain" description="Glycosyl hydrolase family 31 C-terminal" evidence="13">
    <location>
        <begin position="653"/>
        <end position="743"/>
    </location>
</feature>
<dbReference type="InterPro" id="IPR000322">
    <property type="entry name" value="Glyco_hydro_31_TIM"/>
</dbReference>
<evidence type="ECO:0000256" key="5">
    <source>
        <dbReference type="ARBA" id="ARBA00022801"/>
    </source>
</evidence>
<dbReference type="eggNOG" id="KOG1066">
    <property type="taxonomic scope" value="Eukaryota"/>
</dbReference>
<proteinExistence type="inferred from homology"/>
<dbReference type="InParanoid" id="A2FSM7"/>
<evidence type="ECO:0000256" key="1">
    <source>
        <dbReference type="ARBA" id="ARBA00004240"/>
    </source>
</evidence>
<reference evidence="14" key="2">
    <citation type="journal article" date="2007" name="Science">
        <title>Draft genome sequence of the sexually transmitted pathogen Trichomonas vaginalis.</title>
        <authorList>
            <person name="Carlton J.M."/>
            <person name="Hirt R.P."/>
            <person name="Silva J.C."/>
            <person name="Delcher A.L."/>
            <person name="Schatz M."/>
            <person name="Zhao Q."/>
            <person name="Wortman J.R."/>
            <person name="Bidwell S.L."/>
            <person name="Alsmark U.C.M."/>
            <person name="Besteiro S."/>
            <person name="Sicheritz-Ponten T."/>
            <person name="Noel C.J."/>
            <person name="Dacks J.B."/>
            <person name="Foster P.G."/>
            <person name="Simillion C."/>
            <person name="Van de Peer Y."/>
            <person name="Miranda-Saavedra D."/>
            <person name="Barton G.J."/>
            <person name="Westrop G.D."/>
            <person name="Mueller S."/>
            <person name="Dessi D."/>
            <person name="Fiori P.L."/>
            <person name="Ren Q."/>
            <person name="Paulsen I."/>
            <person name="Zhang H."/>
            <person name="Bastida-Corcuera F.D."/>
            <person name="Simoes-Barbosa A."/>
            <person name="Brown M.T."/>
            <person name="Hayes R.D."/>
            <person name="Mukherjee M."/>
            <person name="Okumura C.Y."/>
            <person name="Schneider R."/>
            <person name="Smith A.J."/>
            <person name="Vanacova S."/>
            <person name="Villalvazo M."/>
            <person name="Haas B.J."/>
            <person name="Pertea M."/>
            <person name="Feldblyum T.V."/>
            <person name="Utterback T.R."/>
            <person name="Shu C.L."/>
            <person name="Osoegawa K."/>
            <person name="de Jong P.J."/>
            <person name="Hrdy I."/>
            <person name="Horvathova L."/>
            <person name="Zubacova Z."/>
            <person name="Dolezal P."/>
            <person name="Malik S.B."/>
            <person name="Logsdon J.M. Jr."/>
            <person name="Henze K."/>
            <person name="Gupta A."/>
            <person name="Wang C.C."/>
            <person name="Dunne R.L."/>
            <person name="Upcroft J.A."/>
            <person name="Upcroft P."/>
            <person name="White O."/>
            <person name="Salzberg S.L."/>
            <person name="Tang P."/>
            <person name="Chiu C.-H."/>
            <person name="Lee Y.-S."/>
            <person name="Embley T.M."/>
            <person name="Coombs G.H."/>
            <person name="Mottram J.C."/>
            <person name="Tachezy J."/>
            <person name="Fraser-Liggett C.M."/>
            <person name="Johnson P.J."/>
        </authorList>
    </citation>
    <scope>NUCLEOTIDE SEQUENCE [LARGE SCALE GENOMIC DNA]</scope>
    <source>
        <strain evidence="14">G3</strain>
    </source>
</reference>